<comment type="catalytic activity">
    <reaction evidence="4 5">
        <text>carbamoyl phosphate + L-ornithine = L-citrulline + phosphate + H(+)</text>
        <dbReference type="Rhea" id="RHEA:19513"/>
        <dbReference type="ChEBI" id="CHEBI:15378"/>
        <dbReference type="ChEBI" id="CHEBI:43474"/>
        <dbReference type="ChEBI" id="CHEBI:46911"/>
        <dbReference type="ChEBI" id="CHEBI:57743"/>
        <dbReference type="ChEBI" id="CHEBI:58228"/>
        <dbReference type="EC" id="2.1.3.3"/>
    </reaction>
</comment>
<dbReference type="Proteomes" id="UP001500420">
    <property type="component" value="Unassembled WGS sequence"/>
</dbReference>
<sequence length="320" mass="35292">MSDYRDSRRAPGKYGDSEARHFLDVDDLTAEELEAVLGVAAEYKSEFESGVPHDDFDRKTLGMLFQKPSTRTRVSFETGMTQLGGHAIFLGEDDIQLGRGEPLKDTSRALSRYVDVLMGRVFKHANAVELARYADVPVVNGLTDDAHPCQTLADLLTIREHEDGFEDVSAAWIGDGNNVAQSFALGCALTDVDLTVATPEGYGIDDEVVERARELGGDPTLTDDPVEAATDADVIYTDVWISMGQEDERDVRMDAFDGFQVCEELLEHADDASVMHCLPAHRGEEITDDVIESDSAVVWDQAENRLHAQKGLLVWLLDQV</sequence>
<evidence type="ECO:0000256" key="2">
    <source>
        <dbReference type="ARBA" id="ARBA00013007"/>
    </source>
</evidence>
<dbReference type="GO" id="GO:0019240">
    <property type="term" value="P:citrulline biosynthetic process"/>
    <property type="evidence" value="ECO:0007669"/>
    <property type="project" value="TreeGrafter"/>
</dbReference>
<dbReference type="PRINTS" id="PR00100">
    <property type="entry name" value="AOTCASE"/>
</dbReference>
<dbReference type="AlphaFoldDB" id="A0AAV3T7T6"/>
<dbReference type="NCBIfam" id="NF001986">
    <property type="entry name" value="PRK00779.1"/>
    <property type="match status" value="1"/>
</dbReference>
<evidence type="ECO:0000256" key="4">
    <source>
        <dbReference type="ARBA" id="ARBA00048772"/>
    </source>
</evidence>
<proteinExistence type="inferred from homology"/>
<dbReference type="HAMAP" id="MF_01109">
    <property type="entry name" value="OTCase"/>
    <property type="match status" value="1"/>
</dbReference>
<dbReference type="InterPro" id="IPR002292">
    <property type="entry name" value="Orn/put_carbamltrans"/>
</dbReference>
<feature type="binding site" evidence="5">
    <location>
        <position position="305"/>
    </location>
    <ligand>
        <name>carbamoyl phosphate</name>
        <dbReference type="ChEBI" id="CHEBI:58228"/>
    </ligand>
</feature>
<comment type="subcellular location">
    <subcellularLocation>
        <location evidence="5">Cytoplasm</location>
    </subcellularLocation>
</comment>
<dbReference type="InterPro" id="IPR006130">
    <property type="entry name" value="Asp/Orn_carbamoylTrfase"/>
</dbReference>
<evidence type="ECO:0000259" key="6">
    <source>
        <dbReference type="Pfam" id="PF00185"/>
    </source>
</evidence>
<keyword evidence="5" id="KW-0963">Cytoplasm</keyword>
<dbReference type="PANTHER" id="PTHR45753:SF3">
    <property type="entry name" value="ORNITHINE TRANSCARBAMYLASE, MITOCHONDRIAL"/>
    <property type="match status" value="1"/>
</dbReference>
<dbReference type="PANTHER" id="PTHR45753">
    <property type="entry name" value="ORNITHINE CARBAMOYLTRANSFERASE, MITOCHONDRIAL"/>
    <property type="match status" value="1"/>
</dbReference>
<evidence type="ECO:0000256" key="5">
    <source>
        <dbReference type="HAMAP-Rule" id="MF_01109"/>
    </source>
</evidence>
<dbReference type="FunFam" id="3.40.50.1370:FF:000008">
    <property type="entry name" value="Ornithine carbamoyltransferase"/>
    <property type="match status" value="1"/>
</dbReference>
<dbReference type="PROSITE" id="PS00097">
    <property type="entry name" value="CARBAMOYLTRANSFERASE"/>
    <property type="match status" value="1"/>
</dbReference>
<feature type="binding site" evidence="5">
    <location>
        <begin position="147"/>
        <end position="150"/>
    </location>
    <ligand>
        <name>carbamoyl phosphate</name>
        <dbReference type="ChEBI" id="CHEBI:58228"/>
    </ligand>
</feature>
<evidence type="ECO:0000313" key="8">
    <source>
        <dbReference type="EMBL" id="GAA0669487.1"/>
    </source>
</evidence>
<feature type="binding site" evidence="5">
    <location>
        <position position="178"/>
    </location>
    <ligand>
        <name>L-ornithine</name>
        <dbReference type="ChEBI" id="CHEBI:46911"/>
    </ligand>
</feature>
<dbReference type="GO" id="GO:0042450">
    <property type="term" value="P:L-arginine biosynthetic process via ornithine"/>
    <property type="evidence" value="ECO:0007669"/>
    <property type="project" value="UniProtKB-UniRule"/>
</dbReference>
<feature type="domain" description="Aspartate/ornithine carbamoyltransferase Asp/Orn-binding" evidence="6">
    <location>
        <begin position="167"/>
        <end position="316"/>
    </location>
</feature>
<feature type="domain" description="Aspartate/ornithine carbamoyltransferase carbamoyl-P binding" evidence="7">
    <location>
        <begin position="20"/>
        <end position="160"/>
    </location>
</feature>
<evidence type="ECO:0000313" key="9">
    <source>
        <dbReference type="Proteomes" id="UP001500420"/>
    </source>
</evidence>
<organism evidence="8 9">
    <name type="scientific">Natronoarchaeum mannanilyticum</name>
    <dbReference type="NCBI Taxonomy" id="926360"/>
    <lineage>
        <taxon>Archaea</taxon>
        <taxon>Methanobacteriati</taxon>
        <taxon>Methanobacteriota</taxon>
        <taxon>Stenosarchaea group</taxon>
        <taxon>Halobacteria</taxon>
        <taxon>Halobacteriales</taxon>
        <taxon>Natronoarchaeaceae</taxon>
    </lineage>
</organism>
<dbReference type="NCBIfam" id="TIGR00658">
    <property type="entry name" value="orni_carb_tr"/>
    <property type="match status" value="1"/>
</dbReference>
<dbReference type="GO" id="GO:0005737">
    <property type="term" value="C:cytoplasm"/>
    <property type="evidence" value="ECO:0007669"/>
    <property type="project" value="UniProtKB-SubCell"/>
</dbReference>
<dbReference type="InterPro" id="IPR024904">
    <property type="entry name" value="OTCase_ArgI"/>
</dbReference>
<feature type="binding site" evidence="5">
    <location>
        <position position="120"/>
    </location>
    <ligand>
        <name>carbamoyl phosphate</name>
        <dbReference type="ChEBI" id="CHEBI:58228"/>
    </ligand>
</feature>
<dbReference type="GO" id="GO:0016597">
    <property type="term" value="F:amino acid binding"/>
    <property type="evidence" value="ECO:0007669"/>
    <property type="project" value="InterPro"/>
</dbReference>
<dbReference type="SUPFAM" id="SSF53671">
    <property type="entry name" value="Aspartate/ornithine carbamoyltransferase"/>
    <property type="match status" value="1"/>
</dbReference>
<feature type="binding site" evidence="5">
    <location>
        <position position="238"/>
    </location>
    <ligand>
        <name>L-ornithine</name>
        <dbReference type="ChEBI" id="CHEBI:46911"/>
    </ligand>
</feature>
<protein>
    <recommendedName>
        <fullName evidence="2 5">Ornithine carbamoyltransferase</fullName>
        <shortName evidence="5">OTCase</shortName>
        <ecNumber evidence="2 5">2.1.3.3</ecNumber>
    </recommendedName>
</protein>
<dbReference type="InterPro" id="IPR036901">
    <property type="entry name" value="Asp/Orn_carbamoylTrfase_sf"/>
</dbReference>
<name>A0AAV3T7T6_9EURY</name>
<comment type="caution">
    <text evidence="8">The sequence shown here is derived from an EMBL/GenBank/DDBJ whole genome shotgun (WGS) entry which is preliminary data.</text>
</comment>
<feature type="binding site" evidence="5">
    <location>
        <position position="96"/>
    </location>
    <ligand>
        <name>carbamoyl phosphate</name>
        <dbReference type="ChEBI" id="CHEBI:58228"/>
    </ligand>
</feature>
<dbReference type="EMBL" id="BAAADV010000001">
    <property type="protein sequence ID" value="GAA0669487.1"/>
    <property type="molecule type" value="Genomic_DNA"/>
</dbReference>
<dbReference type="EC" id="2.1.3.3" evidence="2 5"/>
<evidence type="ECO:0000256" key="3">
    <source>
        <dbReference type="ARBA" id="ARBA00022679"/>
    </source>
</evidence>
<dbReference type="InterPro" id="IPR006131">
    <property type="entry name" value="Asp_carbamoyltransf_Asp/Orn-bd"/>
</dbReference>
<evidence type="ECO:0000256" key="1">
    <source>
        <dbReference type="ARBA" id="ARBA00007805"/>
    </source>
</evidence>
<reference evidence="8 9" key="1">
    <citation type="journal article" date="2019" name="Int. J. Syst. Evol. Microbiol.">
        <title>The Global Catalogue of Microorganisms (GCM) 10K type strain sequencing project: providing services to taxonomists for standard genome sequencing and annotation.</title>
        <authorList>
            <consortium name="The Broad Institute Genomics Platform"/>
            <consortium name="The Broad Institute Genome Sequencing Center for Infectious Disease"/>
            <person name="Wu L."/>
            <person name="Ma J."/>
        </authorList>
    </citation>
    <scope>NUCLEOTIDE SEQUENCE [LARGE SCALE GENOMIC DNA]</scope>
    <source>
        <strain evidence="8 9">JCM 16328</strain>
    </source>
</reference>
<comment type="similarity">
    <text evidence="1 5">Belongs to the aspartate/ornithine carbamoyltransferase superfamily. OTCase family.</text>
</comment>
<accession>A0AAV3T7T6</accession>
<keyword evidence="3 5" id="KW-0808">Transferase</keyword>
<feature type="binding site" evidence="5">
    <location>
        <begin position="277"/>
        <end position="278"/>
    </location>
    <ligand>
        <name>carbamoyl phosphate</name>
        <dbReference type="ChEBI" id="CHEBI:58228"/>
    </ligand>
</feature>
<gene>
    <name evidence="8" type="primary">argF</name>
    <name evidence="8" type="ORF">GCM10009020_14370</name>
</gene>
<keyword evidence="9" id="KW-1185">Reference proteome</keyword>
<evidence type="ECO:0000259" key="7">
    <source>
        <dbReference type="Pfam" id="PF02729"/>
    </source>
</evidence>
<dbReference type="Gene3D" id="3.40.50.1370">
    <property type="entry name" value="Aspartate/ornithine carbamoyltransferase"/>
    <property type="match status" value="2"/>
</dbReference>
<dbReference type="Pfam" id="PF02729">
    <property type="entry name" value="OTCace_N"/>
    <property type="match status" value="1"/>
</dbReference>
<dbReference type="PRINTS" id="PR00102">
    <property type="entry name" value="OTCASE"/>
</dbReference>
<dbReference type="GO" id="GO:0004585">
    <property type="term" value="F:ornithine carbamoyltransferase activity"/>
    <property type="evidence" value="ECO:0007669"/>
    <property type="project" value="UniProtKB-UniRule"/>
</dbReference>
<feature type="binding site" evidence="5">
    <location>
        <begin position="69"/>
        <end position="72"/>
    </location>
    <ligand>
        <name>carbamoyl phosphate</name>
        <dbReference type="ChEBI" id="CHEBI:58228"/>
    </ligand>
</feature>
<dbReference type="InterPro" id="IPR006132">
    <property type="entry name" value="Asp/Orn_carbamoyltranf_P-bd"/>
</dbReference>
<dbReference type="Pfam" id="PF00185">
    <property type="entry name" value="OTCace"/>
    <property type="match status" value="1"/>
</dbReference>
<dbReference type="RefSeq" id="WP_343773259.1">
    <property type="nucleotide sequence ID" value="NZ_BAAADV010000001.1"/>
</dbReference>
<feature type="binding site" evidence="5">
    <location>
        <begin position="242"/>
        <end position="243"/>
    </location>
    <ligand>
        <name>L-ornithine</name>
        <dbReference type="ChEBI" id="CHEBI:46911"/>
    </ligand>
</feature>